<dbReference type="GO" id="GO:0008236">
    <property type="term" value="F:serine-type peptidase activity"/>
    <property type="evidence" value="ECO:0007669"/>
    <property type="project" value="InterPro"/>
</dbReference>
<name>A0A1M7LGE9_9BACT</name>
<dbReference type="SUPFAM" id="SSF53474">
    <property type="entry name" value="alpha/beta-Hydrolases"/>
    <property type="match status" value="1"/>
</dbReference>
<keyword evidence="3" id="KW-1185">Reference proteome</keyword>
<keyword evidence="2" id="KW-0378">Hydrolase</keyword>
<dbReference type="Gene3D" id="3.40.50.1820">
    <property type="entry name" value="alpha/beta hydrolase"/>
    <property type="match status" value="1"/>
</dbReference>
<dbReference type="AlphaFoldDB" id="A0A1M7LGE9"/>
<evidence type="ECO:0000313" key="3">
    <source>
        <dbReference type="Proteomes" id="UP000184513"/>
    </source>
</evidence>
<sequence length="938" mass="106878">MLKLIALFPMRTKSFLFLFFILFTALVWPGHAQEHKRSLSHDDYDGWESVSQTTLSPDGKWVGIEVSLQDGDGRAQLIPTSKGMSGIKVPRLKRLNFSEDSHWAIGLITAESDSIRLMKLKGIDKSEFPMDSLFVMDLESKSIVKIPGVENFQLPDERKSWYAYEVRNDTTGSQKEEKNDNRDEEKTFTLHIERFGKKRAIVRENVSKYGFAPNGERLFFVQNFPGNDQAASQLRLLDLESEKEITVLDSLVQYRHMVFSEDAGRFAFLGSRQSAKDSVEFFDLFYQEGGQQLLRKELANKTISEHYPLRFSKDGQKLFFGWKEPLRSYVYASDTSILDEERVSVDIWGWQDAEIQPMQLKNLEDKKEESFVAVYHIAEDRVLSIGDPNTGEVHFNPDYTTDWAIALNDRPYRKNYSWNIQIGKDLSRVSVKTGQVDLLAREVVGSPRISPGGRYAFWYSNPDSTWMAYVLKTKEEIALTTGLEDIFYDDLHDSPSFPGSNGHAGWSADDRYFLVNGKYDIWKIDPKGEEAPVNLSNGHGDVNQVRYRLIDLDPDVHFVDLDQKLVFSGMDMNTMESGFFIADACGRQDPEVLVFGAAAFDGLKRAENGSNYLYQKSTFSHPPDVYLATGPFKNSRQLTHINPQQEDILWGSAELVSYRVHDGDMMDGLLFKPENFDPEKKYPMMVYFYERSSTTLNRYRAPVPSASIINIPFFVSNGYLVFVPDIQYKIGLPGPSAYDCVVPGVQAMIAKGFVDPANIGIQGQSWGGYQVAYIITRTNMFKAAGAGAPVANMTSAYGGIRWGSGMSRMFQYEQTQSRIGGTLWEKPMHYLENSPLFYADRIQTPTLIMHNDADGAVPWYQGIEFFMALKRNSVPSWLLVYNGEDHNLRERKNKKDLSIRLSQFFDHYLKGAPEPLWMKEGIPAIEKGKTLKYELSEE</sequence>
<dbReference type="GO" id="GO:0004177">
    <property type="term" value="F:aminopeptidase activity"/>
    <property type="evidence" value="ECO:0007669"/>
    <property type="project" value="UniProtKB-KW"/>
</dbReference>
<dbReference type="Pfam" id="PF00326">
    <property type="entry name" value="Peptidase_S9"/>
    <property type="match status" value="1"/>
</dbReference>
<dbReference type="PANTHER" id="PTHR11731">
    <property type="entry name" value="PROTEASE FAMILY S9B,C DIPEPTIDYL-PEPTIDASE IV-RELATED"/>
    <property type="match status" value="1"/>
</dbReference>
<reference evidence="2 3" key="1">
    <citation type="submission" date="2016-11" db="EMBL/GenBank/DDBJ databases">
        <authorList>
            <person name="Jaros S."/>
            <person name="Januszkiewicz K."/>
            <person name="Wedrychowicz H."/>
        </authorList>
    </citation>
    <scope>NUCLEOTIDE SEQUENCE [LARGE SCALE GENOMIC DNA]</scope>
    <source>
        <strain evidence="2 3">CGMCC 1.6102</strain>
    </source>
</reference>
<feature type="domain" description="Peptidase S9 prolyl oligopeptidase catalytic" evidence="1">
    <location>
        <begin position="741"/>
        <end position="911"/>
    </location>
</feature>
<gene>
    <name evidence="2" type="ORF">SAMN04488057_103270</name>
</gene>
<dbReference type="PANTHER" id="PTHR11731:SF193">
    <property type="entry name" value="DIPEPTIDYL PEPTIDASE 9"/>
    <property type="match status" value="1"/>
</dbReference>
<dbReference type="STRING" id="388280.SAMN04488057_103270"/>
<organism evidence="2 3">
    <name type="scientific">Cyclobacterium lianum</name>
    <dbReference type="NCBI Taxonomy" id="388280"/>
    <lineage>
        <taxon>Bacteria</taxon>
        <taxon>Pseudomonadati</taxon>
        <taxon>Bacteroidota</taxon>
        <taxon>Cytophagia</taxon>
        <taxon>Cytophagales</taxon>
        <taxon>Cyclobacteriaceae</taxon>
        <taxon>Cyclobacterium</taxon>
    </lineage>
</organism>
<protein>
    <submittedName>
        <fullName evidence="2">Dipeptidyl aminopeptidase/acylaminoacyl peptidase</fullName>
    </submittedName>
</protein>
<evidence type="ECO:0000259" key="1">
    <source>
        <dbReference type="Pfam" id="PF00326"/>
    </source>
</evidence>
<keyword evidence="2" id="KW-0031">Aminopeptidase</keyword>
<accession>A0A1M7LGE9</accession>
<dbReference type="InterPro" id="IPR050278">
    <property type="entry name" value="Serine_Prot_S9B/DPPIV"/>
</dbReference>
<proteinExistence type="predicted"/>
<dbReference type="Proteomes" id="UP000184513">
    <property type="component" value="Unassembled WGS sequence"/>
</dbReference>
<dbReference type="GO" id="GO:0008239">
    <property type="term" value="F:dipeptidyl-peptidase activity"/>
    <property type="evidence" value="ECO:0007669"/>
    <property type="project" value="TreeGrafter"/>
</dbReference>
<dbReference type="SUPFAM" id="SSF82171">
    <property type="entry name" value="DPP6 N-terminal domain-like"/>
    <property type="match status" value="1"/>
</dbReference>
<keyword evidence="2" id="KW-0645">Protease</keyword>
<dbReference type="InterPro" id="IPR029058">
    <property type="entry name" value="AB_hydrolase_fold"/>
</dbReference>
<dbReference type="EMBL" id="FRCY01000003">
    <property type="protein sequence ID" value="SHM77111.1"/>
    <property type="molecule type" value="Genomic_DNA"/>
</dbReference>
<dbReference type="GO" id="GO:0006508">
    <property type="term" value="P:proteolysis"/>
    <property type="evidence" value="ECO:0007669"/>
    <property type="project" value="InterPro"/>
</dbReference>
<dbReference type="InterPro" id="IPR001375">
    <property type="entry name" value="Peptidase_S9_cat"/>
</dbReference>
<evidence type="ECO:0000313" key="2">
    <source>
        <dbReference type="EMBL" id="SHM77111.1"/>
    </source>
</evidence>
<dbReference type="RefSeq" id="WP_245802791.1">
    <property type="nucleotide sequence ID" value="NZ_FRCY01000003.1"/>
</dbReference>